<dbReference type="EMBL" id="PHHC01000056">
    <property type="protein sequence ID" value="PPE05688.1"/>
    <property type="molecule type" value="Genomic_DNA"/>
</dbReference>
<gene>
    <name evidence="1" type="ORF">HCUR_00173</name>
</gene>
<dbReference type="AlphaFoldDB" id="A0A2S5REH3"/>
<sequence>MWSINPALHWVLDVLFNEDKACIGHENTAENLDILPK</sequence>
<accession>A0A2S5REH3</accession>
<evidence type="ECO:0008006" key="3">
    <source>
        <dbReference type="Google" id="ProtNLM"/>
    </source>
</evidence>
<protein>
    <recommendedName>
        <fullName evidence="3">Transposase IS4-like domain-containing protein</fullName>
    </recommendedName>
</protein>
<organism evidence="1 2">
    <name type="scientific">Holospora curviuscula</name>
    <dbReference type="NCBI Taxonomy" id="1082868"/>
    <lineage>
        <taxon>Bacteria</taxon>
        <taxon>Pseudomonadati</taxon>
        <taxon>Pseudomonadota</taxon>
        <taxon>Alphaproteobacteria</taxon>
        <taxon>Holosporales</taxon>
        <taxon>Holosporaceae</taxon>
        <taxon>Holospora</taxon>
    </lineage>
</organism>
<evidence type="ECO:0000313" key="2">
    <source>
        <dbReference type="Proteomes" id="UP000239425"/>
    </source>
</evidence>
<proteinExistence type="predicted"/>
<keyword evidence="2" id="KW-1185">Reference proteome</keyword>
<dbReference type="Proteomes" id="UP000239425">
    <property type="component" value="Unassembled WGS sequence"/>
</dbReference>
<comment type="caution">
    <text evidence="1">The sequence shown here is derived from an EMBL/GenBank/DDBJ whole genome shotgun (WGS) entry which is preliminary data.</text>
</comment>
<name>A0A2S5REH3_9PROT</name>
<reference evidence="1 2" key="1">
    <citation type="submission" date="2017-11" db="EMBL/GenBank/DDBJ databases">
        <title>Comparative genomic analysis of Holospora spp., intranuclear symbionts of paramecia.</title>
        <authorList>
            <person name="Garushyants S.K."/>
            <person name="Beliavskaya A."/>
            <person name="Malko D.B."/>
            <person name="Logacheva M.D."/>
            <person name="Rautian M.S."/>
            <person name="Gelfand M.S."/>
        </authorList>
    </citation>
    <scope>NUCLEOTIDE SEQUENCE [LARGE SCALE GENOMIC DNA]</scope>
    <source>
        <strain evidence="2">02AZ16</strain>
    </source>
</reference>
<evidence type="ECO:0000313" key="1">
    <source>
        <dbReference type="EMBL" id="PPE05688.1"/>
    </source>
</evidence>